<dbReference type="GeneID" id="90075437"/>
<keyword evidence="2" id="KW-1185">Reference proteome</keyword>
<evidence type="ECO:0000313" key="1">
    <source>
        <dbReference type="EMBL" id="GMM37462.1"/>
    </source>
</evidence>
<dbReference type="AlphaFoldDB" id="A0AAV5QST5"/>
<sequence length="259" mass="29284">MTSDNSASQLTLFKIPSRLLDGTSEISRVNQMSVRDIINQGYNKPRFQYKVMLTSRIKSSGSVLSDLGFEKPGCYLYLLIGTREWFLEHPETPGKWWDQSMINSIPAVECDETFQYTDVMTTMTLATIGMKPVKKIVTDEAGEYINGSTVEVTAFTSHFSNSGGLIMELLKRDLCMMAEHIRQGGESPLGEQEVYERVERLSAEVFQEHNLVEYYVEKLGFKPVPDGVLTVRKEDVEKVLEKGVVSATDIHIVSLFYDL</sequence>
<reference evidence="1 2" key="1">
    <citation type="journal article" date="2023" name="Elife">
        <title>Identification of key yeast species and microbe-microbe interactions impacting larval growth of Drosophila in the wild.</title>
        <authorList>
            <person name="Mure A."/>
            <person name="Sugiura Y."/>
            <person name="Maeda R."/>
            <person name="Honda K."/>
            <person name="Sakurai N."/>
            <person name="Takahashi Y."/>
            <person name="Watada M."/>
            <person name="Katoh T."/>
            <person name="Gotoh A."/>
            <person name="Gotoh Y."/>
            <person name="Taniguchi I."/>
            <person name="Nakamura K."/>
            <person name="Hayashi T."/>
            <person name="Katayama T."/>
            <person name="Uemura T."/>
            <person name="Hattori Y."/>
        </authorList>
    </citation>
    <scope>NUCLEOTIDE SEQUENCE [LARGE SCALE GENOMIC DNA]</scope>
    <source>
        <strain evidence="1 2">SC-9</strain>
    </source>
</reference>
<dbReference type="EMBL" id="BTFZ01000012">
    <property type="protein sequence ID" value="GMM37462.1"/>
    <property type="molecule type" value="Genomic_DNA"/>
</dbReference>
<dbReference type="RefSeq" id="XP_064854458.1">
    <property type="nucleotide sequence ID" value="XM_064998386.1"/>
</dbReference>
<dbReference type="Proteomes" id="UP001360560">
    <property type="component" value="Unassembled WGS sequence"/>
</dbReference>
<comment type="caution">
    <text evidence="1">The sequence shown here is derived from an EMBL/GenBank/DDBJ whole genome shotgun (WGS) entry which is preliminary data.</text>
</comment>
<organism evidence="1 2">
    <name type="scientific">Saccharomycopsis crataegensis</name>
    <dbReference type="NCBI Taxonomy" id="43959"/>
    <lineage>
        <taxon>Eukaryota</taxon>
        <taxon>Fungi</taxon>
        <taxon>Dikarya</taxon>
        <taxon>Ascomycota</taxon>
        <taxon>Saccharomycotina</taxon>
        <taxon>Saccharomycetes</taxon>
        <taxon>Saccharomycopsidaceae</taxon>
        <taxon>Saccharomycopsis</taxon>
    </lineage>
</organism>
<name>A0AAV5QST5_9ASCO</name>
<protein>
    <submittedName>
        <fullName evidence="1">Rmd6 protein</fullName>
    </submittedName>
</protein>
<gene>
    <name evidence="1" type="ORF">DASC09_047870</name>
</gene>
<evidence type="ECO:0000313" key="2">
    <source>
        <dbReference type="Proteomes" id="UP001360560"/>
    </source>
</evidence>
<proteinExistence type="predicted"/>
<accession>A0AAV5QST5</accession>